<evidence type="ECO:0000313" key="3">
    <source>
        <dbReference type="Proteomes" id="UP000266861"/>
    </source>
</evidence>
<dbReference type="OrthoDB" id="73465at2759"/>
<dbReference type="AlphaFoldDB" id="A0A397J9A0"/>
<reference evidence="2 3" key="1">
    <citation type="submission" date="2018-08" db="EMBL/GenBank/DDBJ databases">
        <title>Genome and evolution of the arbuscular mycorrhizal fungus Diversispora epigaea (formerly Glomus versiforme) and its bacterial endosymbionts.</title>
        <authorList>
            <person name="Sun X."/>
            <person name="Fei Z."/>
            <person name="Harrison M."/>
        </authorList>
    </citation>
    <scope>NUCLEOTIDE SEQUENCE [LARGE SCALE GENOMIC DNA]</scope>
    <source>
        <strain evidence="2 3">IT104</strain>
    </source>
</reference>
<sequence>MKSQSIYASLLLCILTFTRFLTIAAELCIDFPNPLDHSEKVIVECPTTANTDTDVKRQTINFFQVTHNCTVNVALCNKVKIAFIDAGVEISKVLNLKQIIKVYVFFTDFNDINILGSAGSARKIPLISDDKIIRFYPQALVKQFSLDPHPEYSDLDIIAHFNAGQEWWFRNDNVAIEPEQIDFNELILHELIHGLGFESSWNDDLEYLDRQKTTGLTPDFLFHSNEFLGFYEYIFDRYVNFLSSSSVVSTSTSYTYQLNMAVAKKTSFNTYSDFVTEVKSSSQWKYAESALIHAITNYSLYFAPAKYTSSNKGVYLESGLYPFARGSSISHVSIIYEKTPDFLMTWKQDPGETLEETIQFVNYTSPIGPGILSILESIGYETDNSPNPIKPTYIHE</sequence>
<feature type="signal peptide" evidence="1">
    <location>
        <begin position="1"/>
        <end position="24"/>
    </location>
</feature>
<dbReference type="EMBL" id="PQFF01000081">
    <property type="protein sequence ID" value="RHZ84077.1"/>
    <property type="molecule type" value="Genomic_DNA"/>
</dbReference>
<protein>
    <recommendedName>
        <fullName evidence="4">Sequence orphan</fullName>
    </recommendedName>
</protein>
<dbReference type="Proteomes" id="UP000266861">
    <property type="component" value="Unassembled WGS sequence"/>
</dbReference>
<name>A0A397J9A0_9GLOM</name>
<evidence type="ECO:0008006" key="4">
    <source>
        <dbReference type="Google" id="ProtNLM"/>
    </source>
</evidence>
<organism evidence="2 3">
    <name type="scientific">Diversispora epigaea</name>
    <dbReference type="NCBI Taxonomy" id="1348612"/>
    <lineage>
        <taxon>Eukaryota</taxon>
        <taxon>Fungi</taxon>
        <taxon>Fungi incertae sedis</taxon>
        <taxon>Mucoromycota</taxon>
        <taxon>Glomeromycotina</taxon>
        <taxon>Glomeromycetes</taxon>
        <taxon>Diversisporales</taxon>
        <taxon>Diversisporaceae</taxon>
        <taxon>Diversispora</taxon>
    </lineage>
</organism>
<comment type="caution">
    <text evidence="2">The sequence shown here is derived from an EMBL/GenBank/DDBJ whole genome shotgun (WGS) entry which is preliminary data.</text>
</comment>
<proteinExistence type="predicted"/>
<accession>A0A397J9A0</accession>
<keyword evidence="1" id="KW-0732">Signal</keyword>
<keyword evidence="3" id="KW-1185">Reference proteome</keyword>
<evidence type="ECO:0000256" key="1">
    <source>
        <dbReference type="SAM" id="SignalP"/>
    </source>
</evidence>
<feature type="chain" id="PRO_5017437534" description="Sequence orphan" evidence="1">
    <location>
        <begin position="25"/>
        <end position="396"/>
    </location>
</feature>
<evidence type="ECO:0000313" key="2">
    <source>
        <dbReference type="EMBL" id="RHZ84077.1"/>
    </source>
</evidence>
<gene>
    <name evidence="2" type="ORF">Glove_85g154</name>
</gene>